<name>A0A2I0UZ87_9BACI</name>
<feature type="transmembrane region" description="Helical" evidence="1">
    <location>
        <begin position="53"/>
        <end position="71"/>
    </location>
</feature>
<sequence length="79" mass="9071">MKKPILSIAVFLLSFFSLLISLKLFWNLGIYVDEYGTSPSVVSGGEFWHSMDWLRLFLLFLLCVVSFISIFSTNQNKSN</sequence>
<evidence type="ECO:0000313" key="2">
    <source>
        <dbReference type="EMBL" id="PKU51329.1"/>
    </source>
</evidence>
<gene>
    <name evidence="2" type="ORF">CRI88_11460</name>
</gene>
<organism evidence="2 3">
    <name type="scientific">Lysinibacillus fusiformis</name>
    <dbReference type="NCBI Taxonomy" id="28031"/>
    <lineage>
        <taxon>Bacteria</taxon>
        <taxon>Bacillati</taxon>
        <taxon>Bacillota</taxon>
        <taxon>Bacilli</taxon>
        <taxon>Bacillales</taxon>
        <taxon>Bacillaceae</taxon>
        <taxon>Lysinibacillus</taxon>
    </lineage>
</organism>
<dbReference type="RefSeq" id="WP_089935053.1">
    <property type="nucleotide sequence ID" value="NZ_PDFK01000003.1"/>
</dbReference>
<keyword evidence="1" id="KW-0472">Membrane</keyword>
<evidence type="ECO:0000256" key="1">
    <source>
        <dbReference type="SAM" id="Phobius"/>
    </source>
</evidence>
<comment type="caution">
    <text evidence="2">The sequence shown here is derived from an EMBL/GenBank/DDBJ whole genome shotgun (WGS) entry which is preliminary data.</text>
</comment>
<reference evidence="2 3" key="1">
    <citation type="submission" date="2017-10" db="EMBL/GenBank/DDBJ databases">
        <title>Draft genome of Lysinibacillus fusiformis strain Juneja, a laboratory-derived pathogen of Drosophila melanogaster.</title>
        <authorList>
            <person name="Smith B.R."/>
            <person name="Unckless R.L."/>
        </authorList>
    </citation>
    <scope>NUCLEOTIDE SEQUENCE [LARGE SCALE GENOMIC DNA]</scope>
    <source>
        <strain evidence="2 3">Juneja</strain>
    </source>
</reference>
<keyword evidence="1" id="KW-0812">Transmembrane</keyword>
<dbReference type="EMBL" id="PDFK01000003">
    <property type="protein sequence ID" value="PKU51329.1"/>
    <property type="molecule type" value="Genomic_DNA"/>
</dbReference>
<keyword evidence="1" id="KW-1133">Transmembrane helix</keyword>
<accession>A0A2I0UZ87</accession>
<dbReference type="AlphaFoldDB" id="A0A2I0UZ87"/>
<dbReference type="Proteomes" id="UP000234956">
    <property type="component" value="Unassembled WGS sequence"/>
</dbReference>
<evidence type="ECO:0000313" key="3">
    <source>
        <dbReference type="Proteomes" id="UP000234956"/>
    </source>
</evidence>
<proteinExistence type="predicted"/>
<protein>
    <submittedName>
        <fullName evidence="2">Uncharacterized protein</fullName>
    </submittedName>
</protein>